<evidence type="ECO:0000313" key="6">
    <source>
        <dbReference type="EMBL" id="THF55955.1"/>
    </source>
</evidence>
<evidence type="ECO:0000256" key="1">
    <source>
        <dbReference type="ARBA" id="ARBA00010062"/>
    </source>
</evidence>
<dbReference type="PANTHER" id="PTHR30483">
    <property type="entry name" value="LEUCINE-SPECIFIC-BINDING PROTEIN"/>
    <property type="match status" value="1"/>
</dbReference>
<keyword evidence="7" id="KW-1185">Reference proteome</keyword>
<feature type="chain" id="PRO_5046053231" evidence="4">
    <location>
        <begin position="30"/>
        <end position="393"/>
    </location>
</feature>
<proteinExistence type="inferred from homology"/>
<dbReference type="Pfam" id="PF13458">
    <property type="entry name" value="Peripla_BP_6"/>
    <property type="match status" value="1"/>
</dbReference>
<dbReference type="Gene3D" id="3.40.50.2300">
    <property type="match status" value="2"/>
</dbReference>
<keyword evidence="2 4" id="KW-0732">Signal</keyword>
<dbReference type="InterPro" id="IPR051010">
    <property type="entry name" value="BCAA_transport"/>
</dbReference>
<evidence type="ECO:0000256" key="4">
    <source>
        <dbReference type="SAM" id="SignalP"/>
    </source>
</evidence>
<protein>
    <submittedName>
        <fullName evidence="6">Amino acid ABC transporter substrate-binding protein</fullName>
    </submittedName>
</protein>
<dbReference type="InterPro" id="IPR028081">
    <property type="entry name" value="Leu-bd"/>
</dbReference>
<evidence type="ECO:0000256" key="3">
    <source>
        <dbReference type="ARBA" id="ARBA00022970"/>
    </source>
</evidence>
<dbReference type="EMBL" id="SSNY01000009">
    <property type="protein sequence ID" value="THF55955.1"/>
    <property type="molecule type" value="Genomic_DNA"/>
</dbReference>
<evidence type="ECO:0000313" key="7">
    <source>
        <dbReference type="Proteomes" id="UP000306441"/>
    </source>
</evidence>
<dbReference type="SUPFAM" id="SSF53822">
    <property type="entry name" value="Periplasmic binding protein-like I"/>
    <property type="match status" value="1"/>
</dbReference>
<accession>A0ABY2Q4V6</accession>
<reference evidence="6 7" key="1">
    <citation type="submission" date="2019-04" db="EMBL/GenBank/DDBJ databases">
        <title>Mesorhizobium composti sp. nov., isolated from compost.</title>
        <authorList>
            <person name="Lin S.-Y."/>
            <person name="Hameed A."/>
            <person name="Hsieh Y.-T."/>
            <person name="Young C.-C."/>
        </authorList>
    </citation>
    <scope>NUCLEOTIDE SEQUENCE [LARGE SCALE GENOMIC DNA]</scope>
    <source>
        <strain evidence="6 7">CC-YTH430</strain>
    </source>
</reference>
<keyword evidence="3" id="KW-0813">Transport</keyword>
<dbReference type="Proteomes" id="UP000306441">
    <property type="component" value="Unassembled WGS sequence"/>
</dbReference>
<name>A0ABY2Q4V6_9HYPH</name>
<organism evidence="6 7">
    <name type="scientific">Ollibium composti</name>
    <dbReference type="NCBI Taxonomy" id="2675109"/>
    <lineage>
        <taxon>Bacteria</taxon>
        <taxon>Pseudomonadati</taxon>
        <taxon>Pseudomonadota</taxon>
        <taxon>Alphaproteobacteria</taxon>
        <taxon>Hyphomicrobiales</taxon>
        <taxon>Phyllobacteriaceae</taxon>
        <taxon>Ollibium</taxon>
    </lineage>
</organism>
<evidence type="ECO:0000259" key="5">
    <source>
        <dbReference type="Pfam" id="PF13458"/>
    </source>
</evidence>
<keyword evidence="3" id="KW-0029">Amino-acid transport</keyword>
<gene>
    <name evidence="6" type="ORF">E6C48_15220</name>
</gene>
<sequence length="393" mass="40708">MITLTRRNTLGLGLGAAAAALLTSRTAGAADPIKIGYPANLTGIQASLDGPMLNGAKLAASEINDAGGVLGRPIELVVYDSKSDATTISTVASQLIDSDKVVGIIGFADSDSVLAIGPQVQTAKIPFITPGATSPKLPSQIGDDIFLAAFGDNVQAAVGAEFALNKLKAKTCYLLTDIGAEYTTLLSDYFVSAFEHGGGKILERDTYKTGDKTFTAQIAKLKAMPEKPDFIFSSSLAEEIGLILKQLRQAGITLPVVGGDGYDSPLLIEVGGEAANDTYFTTHAFVGEGASPKVKAFSEAYKKATGKEPENAFAPLGYDTVKLMADAIKRAGEPDPAKIRDALAATSGLEGVTGTITYRPGVSVPDKSVSVIGVKDGKLFLADEAAPSFVAEP</sequence>
<comment type="similarity">
    <text evidence="1">Belongs to the leucine-binding protein family.</text>
</comment>
<dbReference type="CDD" id="cd06347">
    <property type="entry name" value="PBP1_ABC_LivK_ligand_binding-like"/>
    <property type="match status" value="1"/>
</dbReference>
<feature type="domain" description="Leucine-binding protein" evidence="5">
    <location>
        <begin position="32"/>
        <end position="375"/>
    </location>
</feature>
<comment type="caution">
    <text evidence="6">The sequence shown here is derived from an EMBL/GenBank/DDBJ whole genome shotgun (WGS) entry which is preliminary data.</text>
</comment>
<dbReference type="InterPro" id="IPR006311">
    <property type="entry name" value="TAT_signal"/>
</dbReference>
<dbReference type="InterPro" id="IPR028082">
    <property type="entry name" value="Peripla_BP_I"/>
</dbReference>
<dbReference type="PANTHER" id="PTHR30483:SF6">
    <property type="entry name" value="PERIPLASMIC BINDING PROTEIN OF ABC TRANSPORTER FOR NATURAL AMINO ACIDS"/>
    <property type="match status" value="1"/>
</dbReference>
<dbReference type="PROSITE" id="PS51318">
    <property type="entry name" value="TAT"/>
    <property type="match status" value="1"/>
</dbReference>
<dbReference type="RefSeq" id="WP_136358704.1">
    <property type="nucleotide sequence ID" value="NZ_SSNY01000009.1"/>
</dbReference>
<feature type="signal peptide" evidence="4">
    <location>
        <begin position="1"/>
        <end position="29"/>
    </location>
</feature>
<evidence type="ECO:0000256" key="2">
    <source>
        <dbReference type="ARBA" id="ARBA00022729"/>
    </source>
</evidence>